<organism evidence="1">
    <name type="scientific">Anguilla anguilla</name>
    <name type="common">European freshwater eel</name>
    <name type="synonym">Muraena anguilla</name>
    <dbReference type="NCBI Taxonomy" id="7936"/>
    <lineage>
        <taxon>Eukaryota</taxon>
        <taxon>Metazoa</taxon>
        <taxon>Chordata</taxon>
        <taxon>Craniata</taxon>
        <taxon>Vertebrata</taxon>
        <taxon>Euteleostomi</taxon>
        <taxon>Actinopterygii</taxon>
        <taxon>Neopterygii</taxon>
        <taxon>Teleostei</taxon>
        <taxon>Anguilliformes</taxon>
        <taxon>Anguillidae</taxon>
        <taxon>Anguilla</taxon>
    </lineage>
</organism>
<proteinExistence type="predicted"/>
<reference evidence="1" key="2">
    <citation type="journal article" date="2015" name="Fish Shellfish Immunol.">
        <title>Early steps in the European eel (Anguilla anguilla)-Vibrio vulnificus interaction in the gills: Role of the RtxA13 toxin.</title>
        <authorList>
            <person name="Callol A."/>
            <person name="Pajuelo D."/>
            <person name="Ebbesson L."/>
            <person name="Teles M."/>
            <person name="MacKenzie S."/>
            <person name="Amaro C."/>
        </authorList>
    </citation>
    <scope>NUCLEOTIDE SEQUENCE</scope>
</reference>
<protein>
    <submittedName>
        <fullName evidence="1">Uncharacterized protein</fullName>
    </submittedName>
</protein>
<reference evidence="1" key="1">
    <citation type="submission" date="2014-11" db="EMBL/GenBank/DDBJ databases">
        <authorList>
            <person name="Amaro Gonzalez C."/>
        </authorList>
    </citation>
    <scope>NUCLEOTIDE SEQUENCE</scope>
</reference>
<sequence>MQCNIVSLLYTNSPLSVVSPQKFI</sequence>
<accession>A0A0E9V9Z5</accession>
<dbReference type="AlphaFoldDB" id="A0A0E9V9Z5"/>
<evidence type="ECO:0000313" key="1">
    <source>
        <dbReference type="EMBL" id="JAH74048.1"/>
    </source>
</evidence>
<dbReference type="EMBL" id="GBXM01034529">
    <property type="protein sequence ID" value="JAH74048.1"/>
    <property type="molecule type" value="Transcribed_RNA"/>
</dbReference>
<name>A0A0E9V9Z5_ANGAN</name>